<dbReference type="HOGENOM" id="CLU_1183805_0_0_10"/>
<dbReference type="EMBL" id="ABIB01000006">
    <property type="protein sequence ID" value="EDP95899.1"/>
    <property type="molecule type" value="Genomic_DNA"/>
</dbReference>
<dbReference type="AlphaFoldDB" id="A9E0M8"/>
<reference evidence="1 2" key="1">
    <citation type="journal article" date="2011" name="J. Bacteriol.">
        <title>Genome sequence of the algicidal bacterium Kordia algicida OT-1.</title>
        <authorList>
            <person name="Lee H.S."/>
            <person name="Kang S.G."/>
            <person name="Kwon K.K."/>
            <person name="Lee J.H."/>
            <person name="Kim S.J."/>
        </authorList>
    </citation>
    <scope>NUCLEOTIDE SEQUENCE [LARGE SCALE GENOMIC DNA]</scope>
    <source>
        <strain evidence="1 2">OT-1</strain>
    </source>
</reference>
<protein>
    <submittedName>
        <fullName evidence="1">Uncharacterized protein</fullName>
    </submittedName>
</protein>
<dbReference type="Proteomes" id="UP000002945">
    <property type="component" value="Unassembled WGS sequence"/>
</dbReference>
<name>A9E0M8_9FLAO</name>
<proteinExistence type="predicted"/>
<evidence type="ECO:0000313" key="1">
    <source>
        <dbReference type="EMBL" id="EDP95899.1"/>
    </source>
</evidence>
<evidence type="ECO:0000313" key="2">
    <source>
        <dbReference type="Proteomes" id="UP000002945"/>
    </source>
</evidence>
<organism evidence="1 2">
    <name type="scientific">Kordia algicida OT-1</name>
    <dbReference type="NCBI Taxonomy" id="391587"/>
    <lineage>
        <taxon>Bacteria</taxon>
        <taxon>Pseudomonadati</taxon>
        <taxon>Bacteroidota</taxon>
        <taxon>Flavobacteriia</taxon>
        <taxon>Flavobacteriales</taxon>
        <taxon>Flavobacteriaceae</taxon>
        <taxon>Kordia</taxon>
    </lineage>
</organism>
<accession>A9E0M8</accession>
<sequence length="234" mass="27139">MKYKESFVGINSSFGKRRGAILYKLDKDFTAQPILNIEELGEVVKTEESVKRWLEESTQEDPFFNNGYTILENITIQKIIHNEVDLLLIKGSINRTSILILLSLDGISINYHAIVHLRESRTISINYRSIGNDLELCAAYLDMGRIDAVCEYVILRNFSIHTRSIIMKNRDRNDRLRDIIHACFGLSNSIYLTERDISNTKILKYSISNEEFIEYELPNNQSFIDFSFINVNEL</sequence>
<dbReference type="RefSeq" id="WP_007093734.1">
    <property type="nucleotide sequence ID" value="NZ_CP142125.1"/>
</dbReference>
<gene>
    <name evidence="1" type="ORF">KAOT1_05827</name>
</gene>
<comment type="caution">
    <text evidence="1">The sequence shown here is derived from an EMBL/GenBank/DDBJ whole genome shotgun (WGS) entry which is preliminary data.</text>
</comment>
<keyword evidence="2" id="KW-1185">Reference proteome</keyword>